<evidence type="ECO:0000313" key="2">
    <source>
        <dbReference type="Proteomes" id="UP000010296"/>
    </source>
</evidence>
<name>E6LG91_ENTI1</name>
<comment type="caution">
    <text evidence="1">The sequence shown here is derived from an EMBL/GenBank/DDBJ whole genome shotgun (WGS) entry which is preliminary data.</text>
</comment>
<dbReference type="STRING" id="888064.HMPREF9088_1381"/>
<dbReference type="HOGENOM" id="CLU_2069487_0_0_9"/>
<dbReference type="Proteomes" id="UP000010296">
    <property type="component" value="Unassembled WGS sequence"/>
</dbReference>
<dbReference type="PATRIC" id="fig|888064.11.peg.1613"/>
<dbReference type="AlphaFoldDB" id="E6LG91"/>
<evidence type="ECO:0000313" key="1">
    <source>
        <dbReference type="EMBL" id="EFU73778.1"/>
    </source>
</evidence>
<dbReference type="EMBL" id="AEPV01000050">
    <property type="protein sequence ID" value="EFU73778.1"/>
    <property type="molecule type" value="Genomic_DNA"/>
</dbReference>
<gene>
    <name evidence="1" type="ORF">HMPREF9088_1381</name>
</gene>
<accession>E6LG91</accession>
<reference evidence="1 2" key="1">
    <citation type="submission" date="2010-12" db="EMBL/GenBank/DDBJ databases">
        <authorList>
            <person name="Muzny D."/>
            <person name="Qin X."/>
            <person name="Deng J."/>
            <person name="Jiang H."/>
            <person name="Liu Y."/>
            <person name="Qu J."/>
            <person name="Song X.-Z."/>
            <person name="Zhang L."/>
            <person name="Thornton R."/>
            <person name="Coyle M."/>
            <person name="Francisco L."/>
            <person name="Jackson L."/>
            <person name="Javaid M."/>
            <person name="Korchina V."/>
            <person name="Kovar C."/>
            <person name="Mata R."/>
            <person name="Mathew T."/>
            <person name="Ngo R."/>
            <person name="Nguyen L."/>
            <person name="Nguyen N."/>
            <person name="Okwuonu G."/>
            <person name="Ongeri F."/>
            <person name="Pham C."/>
            <person name="Simmons D."/>
            <person name="Wilczek-Boney K."/>
            <person name="Hale W."/>
            <person name="Jakkamsetti A."/>
            <person name="Pham P."/>
            <person name="Ruth R."/>
            <person name="San Lucas F."/>
            <person name="Warren J."/>
            <person name="Zhang J."/>
            <person name="Zhao Z."/>
            <person name="Zhou C."/>
            <person name="Zhu D."/>
            <person name="Lee S."/>
            <person name="Bess C."/>
            <person name="Blankenburg K."/>
            <person name="Forbes L."/>
            <person name="Fu Q."/>
            <person name="Gubbala S."/>
            <person name="Hirani K."/>
            <person name="Jayaseelan J.C."/>
            <person name="Lara F."/>
            <person name="Munidasa M."/>
            <person name="Palculict T."/>
            <person name="Patil S."/>
            <person name="Pu L.-L."/>
            <person name="Saada N."/>
            <person name="Tang L."/>
            <person name="Weissenberger G."/>
            <person name="Zhu Y."/>
            <person name="Hemphill L."/>
            <person name="Shang Y."/>
            <person name="Youmans B."/>
            <person name="Ayvaz T."/>
            <person name="Ross M."/>
            <person name="Santibanez J."/>
            <person name="Aqrawi P."/>
            <person name="Gross S."/>
            <person name="Joshi V."/>
            <person name="Fowler G."/>
            <person name="Nazareth L."/>
            <person name="Reid J."/>
            <person name="Worley K."/>
            <person name="Petrosino J."/>
            <person name="Highlander S."/>
            <person name="Gibbs R."/>
        </authorList>
    </citation>
    <scope>NUCLEOTIDE SEQUENCE [LARGE SCALE GENOMIC DNA]</scope>
    <source>
        <strain evidence="2">DSM 15952 / CCUG 50447 / LMG 22039 / TP 1.5</strain>
    </source>
</reference>
<sequence>MKVSFLDSNQRYDVSKALFNTKTFKKVENAIIWKADCLFFQVGVFLSFDGPVVIEESLSSNYHIDVYHVEKTEAYVGEYLGYGSKTRKLPFKTENNYKKVYDMLTPYRQETLKNGWHT</sequence>
<keyword evidence="2" id="KW-1185">Reference proteome</keyword>
<dbReference type="RefSeq" id="WP_007208397.1">
    <property type="nucleotide sequence ID" value="NZ_GL622241.1"/>
</dbReference>
<organism evidence="1 2">
    <name type="scientific">Enterococcus italicus (strain DSM 15952 / CCUG 50447 / LMG 22039 / TP 1.5)</name>
    <dbReference type="NCBI Taxonomy" id="888064"/>
    <lineage>
        <taxon>Bacteria</taxon>
        <taxon>Bacillati</taxon>
        <taxon>Bacillota</taxon>
        <taxon>Bacilli</taxon>
        <taxon>Lactobacillales</taxon>
        <taxon>Enterococcaceae</taxon>
        <taxon>Enterococcus</taxon>
    </lineage>
</organism>
<proteinExistence type="predicted"/>
<protein>
    <submittedName>
        <fullName evidence="1">Uncharacterized protein</fullName>
    </submittedName>
</protein>